<evidence type="ECO:0000256" key="1">
    <source>
        <dbReference type="SAM" id="MobiDB-lite"/>
    </source>
</evidence>
<gene>
    <name evidence="2" type="ORF">CVV65_01495</name>
</gene>
<reference evidence="3" key="1">
    <citation type="submission" date="2017-11" db="EMBL/GenBank/DDBJ databases">
        <title>Complete Genome Sequence of Kyrpidia sp. Strain EA-1, a thermophilic, hydrogen-oxidizing Bacterium, isolated from the Azores.</title>
        <authorList>
            <person name="Reiner J.E."/>
            <person name="Lapp C.J."/>
            <person name="Bunk B."/>
            <person name="Gescher J."/>
        </authorList>
    </citation>
    <scope>NUCLEOTIDE SEQUENCE [LARGE SCALE GENOMIC DNA]</scope>
    <source>
        <strain evidence="3">EA-1</strain>
    </source>
</reference>
<dbReference type="OrthoDB" id="1097360at2"/>
<protein>
    <recommendedName>
        <fullName evidence="4">Rpn family recombination-promoting nuclease/putative transposase</fullName>
    </recommendedName>
</protein>
<dbReference type="PANTHER" id="PTHR41317:SF1">
    <property type="entry name" value="PD-(D_E)XK NUCLEASE FAMILY TRANSPOSASE"/>
    <property type="match status" value="1"/>
</dbReference>
<dbReference type="AlphaFoldDB" id="A0A2K8NAJ4"/>
<sequence length="301" mass="35136">MELLSPKVDFVFKRIFGTEENKDVLAHFLNSVFEDSGEPLIADVEILNPFLEKEALSDKLAVLDVKARTESGTLINVEVQLWNHQDMEKRTLYYWAKLFQSQLKEGDSYYALQKAVTINVVDFRYIETEAYHSTFHLREDKTGLLLTDLAEIHFVELPKLKEQSVGTERRLVKWMLFLTAKTREQLEVLVMGDPVMRKALTTLEFLSQDEETRRLYEERMKGLQTYVADIEGARREGREEGRKEGREEGRKEGREEGYREARREMARAMLEAGDNVEKVVRLTKLPREQVEAIQRELESGR</sequence>
<organism evidence="2 3">
    <name type="scientific">Kyrpidia spormannii</name>
    <dbReference type="NCBI Taxonomy" id="2055160"/>
    <lineage>
        <taxon>Bacteria</taxon>
        <taxon>Bacillati</taxon>
        <taxon>Bacillota</taxon>
        <taxon>Bacilli</taxon>
        <taxon>Bacillales</taxon>
        <taxon>Alicyclobacillaceae</taxon>
        <taxon>Kyrpidia</taxon>
    </lineage>
</organism>
<keyword evidence="3" id="KW-1185">Reference proteome</keyword>
<name>A0A2K8NAJ4_9BACL</name>
<evidence type="ECO:0008006" key="4">
    <source>
        <dbReference type="Google" id="ProtNLM"/>
    </source>
</evidence>
<evidence type="ECO:0000313" key="2">
    <source>
        <dbReference type="EMBL" id="ATY86358.1"/>
    </source>
</evidence>
<feature type="region of interest" description="Disordered" evidence="1">
    <location>
        <begin position="234"/>
        <end position="260"/>
    </location>
</feature>
<dbReference type="KEGG" id="kyr:CVV65_01495"/>
<dbReference type="NCBIfam" id="TIGR01784">
    <property type="entry name" value="T_den_put_tspse"/>
    <property type="match status" value="1"/>
</dbReference>
<dbReference type="PANTHER" id="PTHR41317">
    <property type="entry name" value="PD-(D_E)XK NUCLEASE FAMILY TRANSPOSASE"/>
    <property type="match status" value="1"/>
</dbReference>
<evidence type="ECO:0000313" key="3">
    <source>
        <dbReference type="Proteomes" id="UP000231932"/>
    </source>
</evidence>
<dbReference type="Proteomes" id="UP000231932">
    <property type="component" value="Chromosome"/>
</dbReference>
<accession>A0A2K8NAJ4</accession>
<dbReference type="EMBL" id="CP024955">
    <property type="protein sequence ID" value="ATY86358.1"/>
    <property type="molecule type" value="Genomic_DNA"/>
</dbReference>
<dbReference type="Pfam" id="PF12784">
    <property type="entry name" value="PDDEXK_2"/>
    <property type="match status" value="1"/>
</dbReference>
<proteinExistence type="predicted"/>
<dbReference type="InterPro" id="IPR010106">
    <property type="entry name" value="RpnA"/>
</dbReference>